<dbReference type="Pfam" id="PF01936">
    <property type="entry name" value="NYN"/>
    <property type="match status" value="1"/>
</dbReference>
<name>X1MY63_9ZZZZ</name>
<proteinExistence type="predicted"/>
<dbReference type="Gene3D" id="3.40.50.1010">
    <property type="entry name" value="5'-nuclease"/>
    <property type="match status" value="1"/>
</dbReference>
<feature type="non-terminal residue" evidence="2">
    <location>
        <position position="1"/>
    </location>
</feature>
<organism evidence="2">
    <name type="scientific">marine sediment metagenome</name>
    <dbReference type="NCBI Taxonomy" id="412755"/>
    <lineage>
        <taxon>unclassified sequences</taxon>
        <taxon>metagenomes</taxon>
        <taxon>ecological metagenomes</taxon>
    </lineage>
</organism>
<gene>
    <name evidence="2" type="ORF">S06H3_35435</name>
</gene>
<comment type="caution">
    <text evidence="2">The sequence shown here is derived from an EMBL/GenBank/DDBJ whole genome shotgun (WGS) entry which is preliminary data.</text>
</comment>
<sequence>EDNQWLYDRLESEGYEMVYKEISIVNGEVKGNIDPELVLKSMTQYRVYKEAIIVTSDGDFACLVEYLIKKNKLRSVIASKREKCSHLLEAASGTYICYLDDLKDRLRYYKY</sequence>
<reference evidence="2" key="1">
    <citation type="journal article" date="2014" name="Front. Microbiol.">
        <title>High frequency of phylogenetically diverse reductive dehalogenase-homologous genes in deep subseafloor sedimentary metagenomes.</title>
        <authorList>
            <person name="Kawai M."/>
            <person name="Futagami T."/>
            <person name="Toyoda A."/>
            <person name="Takaki Y."/>
            <person name="Nishi S."/>
            <person name="Hori S."/>
            <person name="Arai W."/>
            <person name="Tsubouchi T."/>
            <person name="Morono Y."/>
            <person name="Uchiyama I."/>
            <person name="Ito T."/>
            <person name="Fujiyama A."/>
            <person name="Inagaki F."/>
            <person name="Takami H."/>
        </authorList>
    </citation>
    <scope>NUCLEOTIDE SEQUENCE</scope>
    <source>
        <strain evidence="2">Expedition CK06-06</strain>
    </source>
</reference>
<dbReference type="GO" id="GO:0004540">
    <property type="term" value="F:RNA nuclease activity"/>
    <property type="evidence" value="ECO:0007669"/>
    <property type="project" value="InterPro"/>
</dbReference>
<feature type="domain" description="NYN" evidence="1">
    <location>
        <begin position="3"/>
        <end position="96"/>
    </location>
</feature>
<dbReference type="InterPro" id="IPR021139">
    <property type="entry name" value="NYN"/>
</dbReference>
<dbReference type="EMBL" id="BARV01021376">
    <property type="protein sequence ID" value="GAI22951.1"/>
    <property type="molecule type" value="Genomic_DNA"/>
</dbReference>
<protein>
    <recommendedName>
        <fullName evidence="1">NYN domain-containing protein</fullName>
    </recommendedName>
</protein>
<evidence type="ECO:0000259" key="1">
    <source>
        <dbReference type="Pfam" id="PF01936"/>
    </source>
</evidence>
<evidence type="ECO:0000313" key="2">
    <source>
        <dbReference type="EMBL" id="GAI22951.1"/>
    </source>
</evidence>
<accession>X1MY63</accession>
<dbReference type="AlphaFoldDB" id="X1MY63"/>